<protein>
    <submittedName>
        <fullName evidence="1">DUF1579 domain-containing protein</fullName>
    </submittedName>
</protein>
<gene>
    <name evidence="1" type="ORF">G3I70_35850</name>
</gene>
<comment type="caution">
    <text evidence="1">The sequence shown here is derived from an EMBL/GenBank/DDBJ whole genome shotgun (WGS) entry which is preliminary data.</text>
</comment>
<dbReference type="EMBL" id="JAAGLI010000970">
    <property type="protein sequence ID" value="NEA27837.1"/>
    <property type="molecule type" value="Genomic_DNA"/>
</dbReference>
<dbReference type="AlphaFoldDB" id="A0A6L9QQU5"/>
<organism evidence="1 2">
    <name type="scientific">Actinomadura bangladeshensis</name>
    <dbReference type="NCBI Taxonomy" id="453573"/>
    <lineage>
        <taxon>Bacteria</taxon>
        <taxon>Bacillati</taxon>
        <taxon>Actinomycetota</taxon>
        <taxon>Actinomycetes</taxon>
        <taxon>Streptosporangiales</taxon>
        <taxon>Thermomonosporaceae</taxon>
        <taxon>Actinomadura</taxon>
    </lineage>
</organism>
<accession>A0A6L9QQU5</accession>
<reference evidence="1 2" key="1">
    <citation type="submission" date="2020-01" db="EMBL/GenBank/DDBJ databases">
        <title>Insect and environment-associated Actinomycetes.</title>
        <authorList>
            <person name="Currrie C."/>
            <person name="Chevrette M."/>
            <person name="Carlson C."/>
            <person name="Stubbendieck R."/>
            <person name="Wendt-Pienkowski E."/>
        </authorList>
    </citation>
    <scope>NUCLEOTIDE SEQUENCE [LARGE SCALE GENOMIC DNA]</scope>
    <source>
        <strain evidence="1 2">SID10258</strain>
    </source>
</reference>
<sequence>MIETQQPSPELKALDRLVGTWQVTGGAEGTVRYEWMPGRFFLIQHVELTQFGEPVTGMEIIGNLRPFGEPAGADVVSRYYDSAGNTFDYVYELEGDTLTIWAGAKGGPAYYKGTFSADDTTLTGEWVYPGGGGYASTSTRI</sequence>
<dbReference type="Proteomes" id="UP000475532">
    <property type="component" value="Unassembled WGS sequence"/>
</dbReference>
<dbReference type="RefSeq" id="WP_163062388.1">
    <property type="nucleotide sequence ID" value="NZ_JAAGLI010000970.1"/>
</dbReference>
<evidence type="ECO:0000313" key="2">
    <source>
        <dbReference type="Proteomes" id="UP000475532"/>
    </source>
</evidence>
<name>A0A6L9QQU5_9ACTN</name>
<proteinExistence type="predicted"/>
<evidence type="ECO:0000313" key="1">
    <source>
        <dbReference type="EMBL" id="NEA27837.1"/>
    </source>
</evidence>